<reference evidence="2" key="1">
    <citation type="submission" date="2022-08" db="EMBL/GenBank/DDBJ databases">
        <authorList>
            <consortium name="DOE Joint Genome Institute"/>
            <person name="Min B."/>
            <person name="Riley R."/>
            <person name="Sierra-Patev S."/>
            <person name="Naranjo-Ortiz M."/>
            <person name="Looney B."/>
            <person name="Konkel Z."/>
            <person name="Slot J.C."/>
            <person name="Sakamoto Y."/>
            <person name="Steenwyk J.L."/>
            <person name="Rokas A."/>
            <person name="Carro J."/>
            <person name="Camarero S."/>
            <person name="Ferreira P."/>
            <person name="Molpeceres G."/>
            <person name="Ruiz-Duenas F.J."/>
            <person name="Serrano A."/>
            <person name="Henrissat B."/>
            <person name="Drula E."/>
            <person name="Hughes K.W."/>
            <person name="Mata J.L."/>
            <person name="Ishikawa N.K."/>
            <person name="Vargas-Isla R."/>
            <person name="Ushijima S."/>
            <person name="Smith C.A."/>
            <person name="Ahrendt S."/>
            <person name="Andreopoulos W."/>
            <person name="He G."/>
            <person name="Labutti K."/>
            <person name="Lipzen A."/>
            <person name="Ng V."/>
            <person name="Sandor L."/>
            <person name="Barry K."/>
            <person name="Martinez A.T."/>
            <person name="Xiao Y."/>
            <person name="Gibbons J.G."/>
            <person name="Terashima K."/>
            <person name="Hibbett D.S."/>
            <person name="Grigoriev I.V."/>
        </authorList>
    </citation>
    <scope>NUCLEOTIDE SEQUENCE</scope>
    <source>
        <strain evidence="2">Sp2 HRB7682 ss15</strain>
    </source>
</reference>
<feature type="signal peptide" evidence="1">
    <location>
        <begin position="1"/>
        <end position="19"/>
    </location>
</feature>
<dbReference type="EMBL" id="JANVFS010000028">
    <property type="protein sequence ID" value="KAJ4471683.1"/>
    <property type="molecule type" value="Genomic_DNA"/>
</dbReference>
<proteinExistence type="predicted"/>
<evidence type="ECO:0000313" key="3">
    <source>
        <dbReference type="Proteomes" id="UP001150238"/>
    </source>
</evidence>
<comment type="caution">
    <text evidence="2">The sequence shown here is derived from an EMBL/GenBank/DDBJ whole genome shotgun (WGS) entry which is preliminary data.</text>
</comment>
<dbReference type="AlphaFoldDB" id="A0A9W9DIX9"/>
<evidence type="ECO:0000256" key="1">
    <source>
        <dbReference type="SAM" id="SignalP"/>
    </source>
</evidence>
<keyword evidence="1" id="KW-0732">Signal</keyword>
<organism evidence="2 3">
    <name type="scientific">Lentinula lateritia</name>
    <dbReference type="NCBI Taxonomy" id="40482"/>
    <lineage>
        <taxon>Eukaryota</taxon>
        <taxon>Fungi</taxon>
        <taxon>Dikarya</taxon>
        <taxon>Basidiomycota</taxon>
        <taxon>Agaricomycotina</taxon>
        <taxon>Agaricomycetes</taxon>
        <taxon>Agaricomycetidae</taxon>
        <taxon>Agaricales</taxon>
        <taxon>Marasmiineae</taxon>
        <taxon>Omphalotaceae</taxon>
        <taxon>Lentinula</taxon>
    </lineage>
</organism>
<sequence length="137" mass="15532">MRLDFAYLTTIALVSFAYAAPVVRRKHGPFPVNNVTVVYDPNDEMVIVGESDREACMREAIQKYIMEVMSSKFQPAPDDCFHFEKTASEDKNMKGTAIFSVEVVEEEKEGKSPKTKTYKGGELIYNAYPVKVFKPPH</sequence>
<protein>
    <submittedName>
        <fullName evidence="2">Uncharacterized protein</fullName>
    </submittedName>
</protein>
<accession>A0A9W9DIX9</accession>
<reference evidence="2" key="2">
    <citation type="journal article" date="2023" name="Proc. Natl. Acad. Sci. U.S.A.">
        <title>A global phylogenomic analysis of the shiitake genus Lentinula.</title>
        <authorList>
            <person name="Sierra-Patev S."/>
            <person name="Min B."/>
            <person name="Naranjo-Ortiz M."/>
            <person name="Looney B."/>
            <person name="Konkel Z."/>
            <person name="Slot J.C."/>
            <person name="Sakamoto Y."/>
            <person name="Steenwyk J.L."/>
            <person name="Rokas A."/>
            <person name="Carro J."/>
            <person name="Camarero S."/>
            <person name="Ferreira P."/>
            <person name="Molpeceres G."/>
            <person name="Ruiz-Duenas F.J."/>
            <person name="Serrano A."/>
            <person name="Henrissat B."/>
            <person name="Drula E."/>
            <person name="Hughes K.W."/>
            <person name="Mata J.L."/>
            <person name="Ishikawa N.K."/>
            <person name="Vargas-Isla R."/>
            <person name="Ushijima S."/>
            <person name="Smith C.A."/>
            <person name="Donoghue J."/>
            <person name="Ahrendt S."/>
            <person name="Andreopoulos W."/>
            <person name="He G."/>
            <person name="LaButti K."/>
            <person name="Lipzen A."/>
            <person name="Ng V."/>
            <person name="Riley R."/>
            <person name="Sandor L."/>
            <person name="Barry K."/>
            <person name="Martinez A.T."/>
            <person name="Xiao Y."/>
            <person name="Gibbons J.G."/>
            <person name="Terashima K."/>
            <person name="Grigoriev I.V."/>
            <person name="Hibbett D."/>
        </authorList>
    </citation>
    <scope>NUCLEOTIDE SEQUENCE</scope>
    <source>
        <strain evidence="2">Sp2 HRB7682 ss15</strain>
    </source>
</reference>
<evidence type="ECO:0000313" key="2">
    <source>
        <dbReference type="EMBL" id="KAJ4471683.1"/>
    </source>
</evidence>
<dbReference type="Proteomes" id="UP001150238">
    <property type="component" value="Unassembled WGS sequence"/>
</dbReference>
<feature type="chain" id="PRO_5040771508" evidence="1">
    <location>
        <begin position="20"/>
        <end position="137"/>
    </location>
</feature>
<name>A0A9W9DIX9_9AGAR</name>
<gene>
    <name evidence="2" type="ORF">C8J55DRAFT_150099</name>
</gene>